<dbReference type="PIRSF" id="PIRSF016838">
    <property type="entry name" value="PafC"/>
    <property type="match status" value="1"/>
</dbReference>
<dbReference type="KEGG" id="pkb:B4V02_22400"/>
<dbReference type="OrthoDB" id="9815009at2"/>
<dbReference type="InterPro" id="IPR001034">
    <property type="entry name" value="DeoR_HTH"/>
</dbReference>
<dbReference type="Gene3D" id="1.10.10.10">
    <property type="entry name" value="Winged helix-like DNA-binding domain superfamily/Winged helix DNA-binding domain"/>
    <property type="match status" value="1"/>
</dbReference>
<dbReference type="InterPro" id="IPR013196">
    <property type="entry name" value="HTH_11"/>
</dbReference>
<accession>A0A222WTE4</accession>
<dbReference type="GO" id="GO:0003700">
    <property type="term" value="F:DNA-binding transcription factor activity"/>
    <property type="evidence" value="ECO:0007669"/>
    <property type="project" value="InterPro"/>
</dbReference>
<name>A0A222WTE4_9BACL</name>
<dbReference type="InterPro" id="IPR036388">
    <property type="entry name" value="WH-like_DNA-bd_sf"/>
</dbReference>
<feature type="domain" description="HTH deoR-type" evidence="3">
    <location>
        <begin position="1"/>
        <end position="60"/>
    </location>
</feature>
<dbReference type="Proteomes" id="UP000214666">
    <property type="component" value="Chromosome"/>
</dbReference>
<dbReference type="RefSeq" id="WP_094156474.1">
    <property type="nucleotide sequence ID" value="NZ_CP020028.1"/>
</dbReference>
<dbReference type="InterPro" id="IPR051534">
    <property type="entry name" value="CBASS_pafABC_assoc_protein"/>
</dbReference>
<proteinExistence type="predicted"/>
<dbReference type="InterPro" id="IPR028349">
    <property type="entry name" value="PafC-like"/>
</dbReference>
<dbReference type="STRING" id="172713.GCA_001705305_00371"/>
<keyword evidence="2" id="KW-0804">Transcription</keyword>
<evidence type="ECO:0000313" key="5">
    <source>
        <dbReference type="Proteomes" id="UP000214666"/>
    </source>
</evidence>
<evidence type="ECO:0000313" key="4">
    <source>
        <dbReference type="EMBL" id="ASR49255.1"/>
    </source>
</evidence>
<dbReference type="EMBL" id="CP020028">
    <property type="protein sequence ID" value="ASR49255.1"/>
    <property type="molecule type" value="Genomic_DNA"/>
</dbReference>
<dbReference type="PANTHER" id="PTHR34580">
    <property type="match status" value="1"/>
</dbReference>
<dbReference type="AlphaFoldDB" id="A0A222WTE4"/>
<dbReference type="SMART" id="SM00420">
    <property type="entry name" value="HTH_DEOR"/>
    <property type="match status" value="1"/>
</dbReference>
<sequence length="314" mass="36586">MNERRIALMRILDSRKKYTARELAERFGVSVRTIQRDLDYLQQTGLPLYTETGPHGGYRALPNRLLPPLHLARDEAFGLFLMLQLLENIPDVPFGSVREHLSEHYYAELPQDVQDSIDQLKDHIAFRMLPTHAESPYTSLILEAALNKRRVNMLYRSASGDKWTEVYPVGLYFDHGYWYMPAYSRDRIILYRSDRVITMTILEDTLSGLPTLKEWLAAEDSRTGIPSKIKFTPLGVRLAESDPIFQSVSRKEWRGQEWQGHIPAEEFKYVSRLLLKYGPEAEVIYPKELRLRVKQLLQDSLNPYLKDEKADDEK</sequence>
<dbReference type="InterPro" id="IPR026881">
    <property type="entry name" value="WYL_dom"/>
</dbReference>
<dbReference type="PROSITE" id="PS52050">
    <property type="entry name" value="WYL"/>
    <property type="match status" value="1"/>
</dbReference>
<dbReference type="SUPFAM" id="SSF46785">
    <property type="entry name" value="Winged helix' DNA-binding domain"/>
    <property type="match status" value="1"/>
</dbReference>
<dbReference type="InterPro" id="IPR036390">
    <property type="entry name" value="WH_DNA-bd_sf"/>
</dbReference>
<dbReference type="Pfam" id="PF25583">
    <property type="entry name" value="WCX"/>
    <property type="match status" value="1"/>
</dbReference>
<dbReference type="Pfam" id="PF13280">
    <property type="entry name" value="WYL"/>
    <property type="match status" value="1"/>
</dbReference>
<dbReference type="InterPro" id="IPR057727">
    <property type="entry name" value="WCX_dom"/>
</dbReference>
<dbReference type="PANTHER" id="PTHR34580:SF9">
    <property type="entry name" value="SLL5097 PROTEIN"/>
    <property type="match status" value="1"/>
</dbReference>
<gene>
    <name evidence="4" type="ORF">B4V02_22400</name>
</gene>
<dbReference type="PROSITE" id="PS51000">
    <property type="entry name" value="HTH_DEOR_2"/>
    <property type="match status" value="1"/>
</dbReference>
<keyword evidence="1" id="KW-0805">Transcription regulation</keyword>
<reference evidence="4 5" key="1">
    <citation type="submission" date="2017-03" db="EMBL/GenBank/DDBJ databases">
        <title>Complete genome sequence of Paenibacillus Kribbensis producing bioflocculants.</title>
        <authorList>
            <person name="Lee H.-G."/>
            <person name="Oh H.-M."/>
        </authorList>
    </citation>
    <scope>NUCLEOTIDE SEQUENCE [LARGE SCALE GENOMIC DNA]</scope>
    <source>
        <strain evidence="4 5">AM49</strain>
    </source>
</reference>
<keyword evidence="5" id="KW-1185">Reference proteome</keyword>
<dbReference type="Pfam" id="PF08279">
    <property type="entry name" value="HTH_11"/>
    <property type="match status" value="1"/>
</dbReference>
<organism evidence="4 5">
    <name type="scientific">Paenibacillus kribbensis</name>
    <dbReference type="NCBI Taxonomy" id="172713"/>
    <lineage>
        <taxon>Bacteria</taxon>
        <taxon>Bacillati</taxon>
        <taxon>Bacillota</taxon>
        <taxon>Bacilli</taxon>
        <taxon>Bacillales</taxon>
        <taxon>Paenibacillaceae</taxon>
        <taxon>Paenibacillus</taxon>
    </lineage>
</organism>
<evidence type="ECO:0000256" key="2">
    <source>
        <dbReference type="ARBA" id="ARBA00023163"/>
    </source>
</evidence>
<evidence type="ECO:0000256" key="1">
    <source>
        <dbReference type="ARBA" id="ARBA00023015"/>
    </source>
</evidence>
<evidence type="ECO:0000259" key="3">
    <source>
        <dbReference type="PROSITE" id="PS51000"/>
    </source>
</evidence>
<protein>
    <submittedName>
        <fullName evidence="4">Transcriptional regulator</fullName>
    </submittedName>
</protein>